<proteinExistence type="predicted"/>
<protein>
    <recommendedName>
        <fullName evidence="3">SnoaL-like domain-containing protein</fullName>
    </recommendedName>
</protein>
<gene>
    <name evidence="1" type="ORF">SAMN05192543_106429</name>
</gene>
<dbReference type="STRING" id="420953.SAMN05192543_106429"/>
<accession>A0A1I3QKX7</accession>
<dbReference type="AlphaFoldDB" id="A0A1I3QKX7"/>
<evidence type="ECO:0000313" key="2">
    <source>
        <dbReference type="Proteomes" id="UP000199548"/>
    </source>
</evidence>
<dbReference type="RefSeq" id="WP_091015713.1">
    <property type="nucleotide sequence ID" value="NZ_CP041743.1"/>
</dbReference>
<name>A0A1I3QKX7_9BURK</name>
<reference evidence="1 2" key="1">
    <citation type="submission" date="2016-10" db="EMBL/GenBank/DDBJ databases">
        <authorList>
            <person name="de Groot N.N."/>
        </authorList>
    </citation>
    <scope>NUCLEOTIDE SEQUENCE [LARGE SCALE GENOMIC DNA]</scope>
    <source>
        <strain evidence="1 2">LMG 23650</strain>
    </source>
</reference>
<evidence type="ECO:0000313" key="1">
    <source>
        <dbReference type="EMBL" id="SFJ34510.1"/>
    </source>
</evidence>
<evidence type="ECO:0008006" key="3">
    <source>
        <dbReference type="Google" id="ProtNLM"/>
    </source>
</evidence>
<dbReference type="Proteomes" id="UP000199548">
    <property type="component" value="Unassembled WGS sequence"/>
</dbReference>
<sequence length="193" mass="22212">MHFEMPLLTAAADRLLETEKNPFHRKILENYRRHAQLEVCGRWEEIMSPDMTVESPRYVIHSAKGVTVLDGLDAVSGLYRSYVETNSTVIFLEKEEIMLSDWGFASEAVSHRLWQGKYLAATGEQIDDLEAWYITSNLTGMFWPYSKDGRMMGEHVYRGADRTVRKADPGEVISRQQVQEMLDPYIKPLGTYS</sequence>
<dbReference type="OrthoDB" id="2375018at2"/>
<dbReference type="EMBL" id="FOQU01000006">
    <property type="protein sequence ID" value="SFJ34510.1"/>
    <property type="molecule type" value="Genomic_DNA"/>
</dbReference>
<keyword evidence="2" id="KW-1185">Reference proteome</keyword>
<organism evidence="1 2">
    <name type="scientific">Paraburkholderia megapolitana</name>
    <dbReference type="NCBI Taxonomy" id="420953"/>
    <lineage>
        <taxon>Bacteria</taxon>
        <taxon>Pseudomonadati</taxon>
        <taxon>Pseudomonadota</taxon>
        <taxon>Betaproteobacteria</taxon>
        <taxon>Burkholderiales</taxon>
        <taxon>Burkholderiaceae</taxon>
        <taxon>Paraburkholderia</taxon>
    </lineage>
</organism>